<reference evidence="2 3" key="1">
    <citation type="journal article" date="2019" name="Int. J. Syst. Evol. Microbiol.">
        <title>Thermogemmatispora aurantia sp. nov. and Thermogemmatispora argillosa sp. nov., within the class Ktedonobacteria, and emended description of the genus Thermogemmatispora.</title>
        <authorList>
            <person name="Zheng Y."/>
            <person name="Wang C.M."/>
            <person name="Sakai Y."/>
            <person name="Abe K."/>
            <person name="Yokota A."/>
            <person name="Yabe S."/>
        </authorList>
    </citation>
    <scope>NUCLEOTIDE SEQUENCE [LARGE SCALE GENOMIC DNA]</scope>
    <source>
        <strain evidence="2 3">A1-2</strain>
    </source>
</reference>
<name>A0A5J4KC28_9CHLR</name>
<proteinExistence type="predicted"/>
<dbReference type="AlphaFoldDB" id="A0A5J4KC28"/>
<evidence type="ECO:0000256" key="1">
    <source>
        <dbReference type="SAM" id="MobiDB-lite"/>
    </source>
</evidence>
<organism evidence="2 3">
    <name type="scientific">Thermogemmatispora aurantia</name>
    <dbReference type="NCBI Taxonomy" id="2045279"/>
    <lineage>
        <taxon>Bacteria</taxon>
        <taxon>Bacillati</taxon>
        <taxon>Chloroflexota</taxon>
        <taxon>Ktedonobacteria</taxon>
        <taxon>Thermogemmatisporales</taxon>
        <taxon>Thermogemmatisporaceae</taxon>
        <taxon>Thermogemmatispora</taxon>
    </lineage>
</organism>
<accession>A0A5J4KC28</accession>
<dbReference type="RefSeq" id="WP_151729673.1">
    <property type="nucleotide sequence ID" value="NZ_BKZV01000006.1"/>
</dbReference>
<sequence>MPLIARRVIVLGEERRVLADGQLLEILRDRALLVRANLIHPQRRRSWPLPLEAEEEQQAPSDTAASSL</sequence>
<evidence type="ECO:0000313" key="2">
    <source>
        <dbReference type="EMBL" id="GER85143.1"/>
    </source>
</evidence>
<dbReference type="EMBL" id="BKZV01000006">
    <property type="protein sequence ID" value="GER85143.1"/>
    <property type="molecule type" value="Genomic_DNA"/>
</dbReference>
<protein>
    <submittedName>
        <fullName evidence="2">Uncharacterized protein</fullName>
    </submittedName>
</protein>
<dbReference type="Proteomes" id="UP000334820">
    <property type="component" value="Unassembled WGS sequence"/>
</dbReference>
<comment type="caution">
    <text evidence="2">The sequence shown here is derived from an EMBL/GenBank/DDBJ whole genome shotgun (WGS) entry which is preliminary data.</text>
</comment>
<evidence type="ECO:0000313" key="3">
    <source>
        <dbReference type="Proteomes" id="UP000334820"/>
    </source>
</evidence>
<gene>
    <name evidence="2" type="ORF">KTAU_37780</name>
</gene>
<feature type="compositionally biased region" description="Polar residues" evidence="1">
    <location>
        <begin position="58"/>
        <end position="68"/>
    </location>
</feature>
<keyword evidence="3" id="KW-1185">Reference proteome</keyword>
<feature type="region of interest" description="Disordered" evidence="1">
    <location>
        <begin position="49"/>
        <end position="68"/>
    </location>
</feature>